<evidence type="ECO:0000256" key="5">
    <source>
        <dbReference type="ARBA" id="ARBA00022989"/>
    </source>
</evidence>
<dbReference type="GO" id="GO:0055085">
    <property type="term" value="P:transmembrane transport"/>
    <property type="evidence" value="ECO:0007669"/>
    <property type="project" value="InterPro"/>
</dbReference>
<organism evidence="9 10">
    <name type="scientific">Peptoniphilus indolicus</name>
    <dbReference type="NCBI Taxonomy" id="33030"/>
    <lineage>
        <taxon>Bacteria</taxon>
        <taxon>Bacillati</taxon>
        <taxon>Bacillota</taxon>
        <taxon>Tissierellia</taxon>
        <taxon>Tissierellales</taxon>
        <taxon>Peptoniphilaceae</taxon>
        <taxon>Peptoniphilus</taxon>
    </lineage>
</organism>
<evidence type="ECO:0000256" key="6">
    <source>
        <dbReference type="ARBA" id="ARBA00023136"/>
    </source>
</evidence>
<evidence type="ECO:0000256" key="7">
    <source>
        <dbReference type="RuleBase" id="RU363032"/>
    </source>
</evidence>
<feature type="transmembrane region" description="Helical" evidence="7">
    <location>
        <begin position="274"/>
        <end position="292"/>
    </location>
</feature>
<protein>
    <submittedName>
        <fullName evidence="9">Nickel transport system permease protein nikB</fullName>
    </submittedName>
</protein>
<evidence type="ECO:0000313" key="10">
    <source>
        <dbReference type="Proteomes" id="UP000254777"/>
    </source>
</evidence>
<reference evidence="9 10" key="1">
    <citation type="submission" date="2018-06" db="EMBL/GenBank/DDBJ databases">
        <authorList>
            <consortium name="Pathogen Informatics"/>
            <person name="Doyle S."/>
        </authorList>
    </citation>
    <scope>NUCLEOTIDE SEQUENCE [LARGE SCALE GENOMIC DNA]</scope>
    <source>
        <strain evidence="9 10">NCTC11088</strain>
    </source>
</reference>
<keyword evidence="3" id="KW-1003">Cell membrane</keyword>
<proteinExistence type="inferred from homology"/>
<dbReference type="Gene3D" id="1.10.3720.10">
    <property type="entry name" value="MetI-like"/>
    <property type="match status" value="1"/>
</dbReference>
<feature type="transmembrane region" description="Helical" evidence="7">
    <location>
        <begin position="7"/>
        <end position="25"/>
    </location>
</feature>
<feature type="transmembrane region" description="Helical" evidence="7">
    <location>
        <begin position="102"/>
        <end position="123"/>
    </location>
</feature>
<dbReference type="Pfam" id="PF19300">
    <property type="entry name" value="BPD_transp_1_N"/>
    <property type="match status" value="1"/>
</dbReference>
<dbReference type="Proteomes" id="UP000254777">
    <property type="component" value="Unassembled WGS sequence"/>
</dbReference>
<keyword evidence="6 7" id="KW-0472">Membrane</keyword>
<keyword evidence="5 7" id="KW-1133">Transmembrane helix</keyword>
<feature type="transmembrane region" description="Helical" evidence="7">
    <location>
        <begin position="135"/>
        <end position="162"/>
    </location>
</feature>
<dbReference type="PANTHER" id="PTHR43163:SF6">
    <property type="entry name" value="DIPEPTIDE TRANSPORT SYSTEM PERMEASE PROTEIN DPPB-RELATED"/>
    <property type="match status" value="1"/>
</dbReference>
<gene>
    <name evidence="9" type="primary">nikB</name>
    <name evidence="9" type="ORF">NCTC11088_01169</name>
</gene>
<sequence length="311" mass="34893">MRIINKFFRLVLVLFMISIISFFLANISSIDSAETIGHHLYGNPSKEQIENIRIEKGLDKPVPIQYIKWLQHALIGDLGISYQTSNPVLSDIKDKLFATVKLVIVSLFFIAVITIPLSLVSAYKKDTLIDKSIQVITILGISVPSFWLGYVLLSIFAIKLPIFKVIEYGNFRSLILPSITLAAPVISSSVKILRTTLLENSEQEYVTYARARGLSYKRILYAHILKNSLPPMITLFFQNIGMMIAGSVIVENVFSWPGLGSYFMSAIVNRDTPAITGCMLILGIIFVISNYVSESINHFLNPHIFTVKEDN</sequence>
<dbReference type="AlphaFoldDB" id="A0A379DBI8"/>
<dbReference type="SUPFAM" id="SSF161098">
    <property type="entry name" value="MetI-like"/>
    <property type="match status" value="1"/>
</dbReference>
<dbReference type="InterPro" id="IPR045621">
    <property type="entry name" value="BPD_transp_1_N"/>
</dbReference>
<comment type="subcellular location">
    <subcellularLocation>
        <location evidence="1 7">Cell membrane</location>
        <topology evidence="1 7">Multi-pass membrane protein</topology>
    </subcellularLocation>
</comment>
<dbReference type="InterPro" id="IPR000515">
    <property type="entry name" value="MetI-like"/>
</dbReference>
<dbReference type="PROSITE" id="PS50928">
    <property type="entry name" value="ABC_TM1"/>
    <property type="match status" value="1"/>
</dbReference>
<feature type="domain" description="ABC transmembrane type-1" evidence="8">
    <location>
        <begin position="96"/>
        <end position="293"/>
    </location>
</feature>
<dbReference type="GO" id="GO:0005886">
    <property type="term" value="C:plasma membrane"/>
    <property type="evidence" value="ECO:0007669"/>
    <property type="project" value="UniProtKB-SubCell"/>
</dbReference>
<feature type="transmembrane region" description="Helical" evidence="7">
    <location>
        <begin position="174"/>
        <end position="193"/>
    </location>
</feature>
<evidence type="ECO:0000313" key="9">
    <source>
        <dbReference type="EMBL" id="SUB75376.1"/>
    </source>
</evidence>
<dbReference type="RefSeq" id="WP_115312096.1">
    <property type="nucleotide sequence ID" value="NZ_UGTH01000001.1"/>
</dbReference>
<evidence type="ECO:0000256" key="4">
    <source>
        <dbReference type="ARBA" id="ARBA00022692"/>
    </source>
</evidence>
<dbReference type="PANTHER" id="PTHR43163">
    <property type="entry name" value="DIPEPTIDE TRANSPORT SYSTEM PERMEASE PROTEIN DPPB-RELATED"/>
    <property type="match status" value="1"/>
</dbReference>
<comment type="similarity">
    <text evidence="7">Belongs to the binding-protein-dependent transport system permease family.</text>
</comment>
<dbReference type="Pfam" id="PF00528">
    <property type="entry name" value="BPD_transp_1"/>
    <property type="match status" value="1"/>
</dbReference>
<name>A0A379DBI8_9FIRM</name>
<evidence type="ECO:0000259" key="8">
    <source>
        <dbReference type="PROSITE" id="PS50928"/>
    </source>
</evidence>
<evidence type="ECO:0000256" key="2">
    <source>
        <dbReference type="ARBA" id="ARBA00022448"/>
    </source>
</evidence>
<keyword evidence="4 7" id="KW-0812">Transmembrane</keyword>
<dbReference type="EMBL" id="UGTH01000001">
    <property type="protein sequence ID" value="SUB75376.1"/>
    <property type="molecule type" value="Genomic_DNA"/>
</dbReference>
<evidence type="ECO:0000256" key="1">
    <source>
        <dbReference type="ARBA" id="ARBA00004651"/>
    </source>
</evidence>
<keyword evidence="2 7" id="KW-0813">Transport</keyword>
<dbReference type="CDD" id="cd06261">
    <property type="entry name" value="TM_PBP2"/>
    <property type="match status" value="1"/>
</dbReference>
<feature type="transmembrane region" description="Helical" evidence="7">
    <location>
        <begin position="233"/>
        <end position="254"/>
    </location>
</feature>
<accession>A0A379DBI8</accession>
<dbReference type="InterPro" id="IPR035906">
    <property type="entry name" value="MetI-like_sf"/>
</dbReference>
<evidence type="ECO:0000256" key="3">
    <source>
        <dbReference type="ARBA" id="ARBA00022475"/>
    </source>
</evidence>